<keyword evidence="1" id="KW-0813">Transport</keyword>
<dbReference type="AlphaFoldDB" id="A0A915K2T7"/>
<keyword evidence="4" id="KW-0770">Synapse</keyword>
<dbReference type="SUPFAM" id="SSF63712">
    <property type="entry name" value="Nicotinic receptor ligand binding domain-like"/>
    <property type="match status" value="1"/>
</dbReference>
<evidence type="ECO:0000256" key="9">
    <source>
        <dbReference type="ARBA" id="ARBA00023303"/>
    </source>
</evidence>
<dbReference type="GO" id="GO:0004888">
    <property type="term" value="F:transmembrane signaling receptor activity"/>
    <property type="evidence" value="ECO:0007669"/>
    <property type="project" value="InterPro"/>
</dbReference>
<dbReference type="PANTHER" id="PTHR18945">
    <property type="entry name" value="NEUROTRANSMITTER GATED ION CHANNEL"/>
    <property type="match status" value="1"/>
</dbReference>
<dbReference type="PRINTS" id="PR00252">
    <property type="entry name" value="NRIONCHANNEL"/>
</dbReference>
<keyword evidence="5" id="KW-0406">Ion transport</keyword>
<evidence type="ECO:0000256" key="3">
    <source>
        <dbReference type="ARBA" id="ARBA00022692"/>
    </source>
</evidence>
<dbReference type="GO" id="GO:0022848">
    <property type="term" value="F:acetylcholine-gated monoatomic cation-selective channel activity"/>
    <property type="evidence" value="ECO:0007669"/>
    <property type="project" value="InterPro"/>
</dbReference>
<evidence type="ECO:0000259" key="11">
    <source>
        <dbReference type="Pfam" id="PF02931"/>
    </source>
</evidence>
<sequence length="146" mass="17132">MCENCRRYSSSLQQPRNVIICDEHSTGKMSPIIWWLALTSLACRNPIFGRHGNEASKRLFEDLLLSYNKLSRPVSNTSDSVKVKFKLKLAQLLDVHEKNQIMTTNMWLKQEWYDHKLSWRPADYENVSVIYVPGNMIWLPDIVLYN</sequence>
<comment type="subcellular location">
    <subcellularLocation>
        <location evidence="10">Synaptic cell membrane</location>
        <topology evidence="10">Multi-pass membrane protein</topology>
    </subcellularLocation>
</comment>
<evidence type="ECO:0000256" key="5">
    <source>
        <dbReference type="ARBA" id="ARBA00023065"/>
    </source>
</evidence>
<dbReference type="Proteomes" id="UP000887565">
    <property type="component" value="Unplaced"/>
</dbReference>
<dbReference type="GO" id="GO:0045211">
    <property type="term" value="C:postsynaptic membrane"/>
    <property type="evidence" value="ECO:0007669"/>
    <property type="project" value="InterPro"/>
</dbReference>
<dbReference type="Gene3D" id="2.70.170.10">
    <property type="entry name" value="Neurotransmitter-gated ion-channel ligand-binding domain"/>
    <property type="match status" value="1"/>
</dbReference>
<dbReference type="InterPro" id="IPR036734">
    <property type="entry name" value="Neur_chan_lig-bd_sf"/>
</dbReference>
<organism evidence="12 13">
    <name type="scientific">Romanomermis culicivorax</name>
    <name type="common">Nematode worm</name>
    <dbReference type="NCBI Taxonomy" id="13658"/>
    <lineage>
        <taxon>Eukaryota</taxon>
        <taxon>Metazoa</taxon>
        <taxon>Ecdysozoa</taxon>
        <taxon>Nematoda</taxon>
        <taxon>Enoplea</taxon>
        <taxon>Dorylaimia</taxon>
        <taxon>Mermithida</taxon>
        <taxon>Mermithoidea</taxon>
        <taxon>Mermithidae</taxon>
        <taxon>Romanomermis</taxon>
    </lineage>
</organism>
<dbReference type="InterPro" id="IPR006202">
    <property type="entry name" value="Neur_chan_lig-bd"/>
</dbReference>
<keyword evidence="7" id="KW-0675">Receptor</keyword>
<dbReference type="Pfam" id="PF02931">
    <property type="entry name" value="Neur_chan_LBD"/>
    <property type="match status" value="1"/>
</dbReference>
<evidence type="ECO:0000256" key="10">
    <source>
        <dbReference type="ARBA" id="ARBA00034099"/>
    </source>
</evidence>
<reference evidence="13" key="1">
    <citation type="submission" date="2022-11" db="UniProtKB">
        <authorList>
            <consortium name="WormBaseParasite"/>
        </authorList>
    </citation>
    <scope>IDENTIFICATION</scope>
</reference>
<evidence type="ECO:0000256" key="2">
    <source>
        <dbReference type="ARBA" id="ARBA00022475"/>
    </source>
</evidence>
<protein>
    <submittedName>
        <fullName evidence="13">Neurotransmitter-gated ion-channel ligand-binding domain-containing protein</fullName>
    </submittedName>
</protein>
<keyword evidence="9" id="KW-0407">Ion channel</keyword>
<keyword evidence="2" id="KW-1003">Cell membrane</keyword>
<dbReference type="PRINTS" id="PR00254">
    <property type="entry name" value="NICOTINICR"/>
</dbReference>
<evidence type="ECO:0000256" key="7">
    <source>
        <dbReference type="ARBA" id="ARBA00023170"/>
    </source>
</evidence>
<feature type="domain" description="Neurotransmitter-gated ion-channel ligand-binding" evidence="11">
    <location>
        <begin position="57"/>
        <end position="146"/>
    </location>
</feature>
<evidence type="ECO:0000256" key="4">
    <source>
        <dbReference type="ARBA" id="ARBA00023018"/>
    </source>
</evidence>
<evidence type="ECO:0000256" key="8">
    <source>
        <dbReference type="ARBA" id="ARBA00023286"/>
    </source>
</evidence>
<accession>A0A915K2T7</accession>
<name>A0A915K2T7_ROMCU</name>
<keyword evidence="12" id="KW-1185">Reference proteome</keyword>
<dbReference type="OMA" id="VWNASEW"/>
<keyword evidence="8" id="KW-1071">Ligand-gated ion channel</keyword>
<dbReference type="WBParaSite" id="nRc.2.0.1.t32516-RA">
    <property type="protein sequence ID" value="nRc.2.0.1.t32516-RA"/>
    <property type="gene ID" value="nRc.2.0.1.g32516"/>
</dbReference>
<proteinExistence type="predicted"/>
<evidence type="ECO:0000313" key="12">
    <source>
        <dbReference type="Proteomes" id="UP000887565"/>
    </source>
</evidence>
<evidence type="ECO:0000256" key="6">
    <source>
        <dbReference type="ARBA" id="ARBA00023136"/>
    </source>
</evidence>
<evidence type="ECO:0000256" key="1">
    <source>
        <dbReference type="ARBA" id="ARBA00022448"/>
    </source>
</evidence>
<dbReference type="InterPro" id="IPR002394">
    <property type="entry name" value="Nicotinic_acetylcholine_rcpt"/>
</dbReference>
<evidence type="ECO:0000313" key="13">
    <source>
        <dbReference type="WBParaSite" id="nRc.2.0.1.t32516-RA"/>
    </source>
</evidence>
<keyword evidence="6" id="KW-0472">Membrane</keyword>
<dbReference type="InterPro" id="IPR006201">
    <property type="entry name" value="Neur_channel"/>
</dbReference>
<keyword evidence="3" id="KW-0812">Transmembrane</keyword>